<sequence>MTSVESTASKQRRNILFAILTALIVVILGLTLTWFTRMYADWRISAAVSLTLALLIAGLVYWGLQRRQSGQEDADKEALAVIRQRQRRLAEHFQRMLKSQRSKKRLSSRYDLPVYLLLSADMESDKPIITQMGYDAYKVDDFGNDIEFPILFWQSEHSILISISRADDQHPDYIRTLCKQLMKWRPRQAVNGLLVTTDVTQLINSNEQIEQQADEVAGLIKAYNQQFGLSLPVYNLITAMGGIADFCQFFSGFEEARRDDVFGATMPYRKHGGIDANWFNDEFDHLISQLIAHSSSAMANQLNQDYRNAIGSAPFQLGLLKQKLWLFLQRLYRGEQLTDALQFRGFYFTHHGKEGMQSDLLAATVNQSLGSDAYLRQVQLPVTQSLFAQNLMSHVILNEQQLVGVNRRKENMLWLSQSAYTVFWLALFGFILLVIKLDFDYQSQREARADNMLESYKEAIAASPYNVENMADNIPNLYALHSIYALYKQPEPWFNLPFLPSATIKPAVEQAYFNELRQVLIPSMENTLEKDLFVYVNLEDQSQTLALLNNYRMLFDKQRSNIEELKTYFVRTLQDQGEADSINIAQLDRLLDDVFAQQMVPVKVNYELETLAKKVISQSGIENLLYQHILNAHHDKRIDVRKELGSRFSSLFNFAPDYVGYMVPYLYTPAGFNELDLSVTSPIIKDALQAYEGVAGNTPSAAELYRISRDLKLKYQNDYINYWRNFTRQIELVPITNAEELNRTLTLLSDASDNPLSNLYTLLNKYTSVELSVSAPKDGKDNVQPELNIDADKKESARQITLSFQAYHDLLTTNEQNQKPLDMVMADLASAQTWLKQFYQSKEPQKLAFQTLAASLKADNPITTLASASPSSDTLLQSLLSRITKQSNDMVMSLAHDYLNTTWREQVFQPYQQTLAAFYPFDTQSDRDASIADVKAFFMTNGTLDTYHNAMLKTFTASTPDSSPYLPGLLPDSGLALDPQVWQMLSKAKDIRQALFINDPTKVSVQFQVKAVAMSSDLTEFSISSEKPLFTYRHGPALWTQYNWLGDAQTEDKLDVALKAQSAYVAKANYAGNWNWFRLIEPRVTNTSAQNTQIEFDYGDSSVKLTIKTQGQNNPFVPGFFSAFSLPGSL</sequence>
<gene>
    <name evidence="6" type="ORF">VPR01S_08_01750</name>
</gene>
<dbReference type="InterPro" id="IPR048677">
    <property type="entry name" value="TssM1_hel"/>
</dbReference>
<dbReference type="Pfam" id="PF14331">
    <property type="entry name" value="IcmF-related_N"/>
    <property type="match status" value="1"/>
</dbReference>
<dbReference type="Proteomes" id="UP000016570">
    <property type="component" value="Unassembled WGS sequence"/>
</dbReference>
<evidence type="ECO:0000259" key="3">
    <source>
        <dbReference type="Pfam" id="PF06761"/>
    </source>
</evidence>
<dbReference type="RefSeq" id="WP_021705563.1">
    <property type="nucleotide sequence ID" value="NZ_BATJ01000008.1"/>
</dbReference>
<feature type="domain" description="IcmF-related" evidence="3">
    <location>
        <begin position="496"/>
        <end position="767"/>
    </location>
</feature>
<evidence type="ECO:0000259" key="4">
    <source>
        <dbReference type="Pfam" id="PF14331"/>
    </source>
</evidence>
<dbReference type="Pfam" id="PF06761">
    <property type="entry name" value="IcmF-related"/>
    <property type="match status" value="1"/>
</dbReference>
<feature type="domain" description="Type VI secretion system component TssM1 N-terminal" evidence="4">
    <location>
        <begin position="175"/>
        <end position="413"/>
    </location>
</feature>
<feature type="transmembrane region" description="Helical" evidence="1">
    <location>
        <begin position="15"/>
        <end position="36"/>
    </location>
</feature>
<evidence type="ECO:0000313" key="6">
    <source>
        <dbReference type="EMBL" id="GAD67592.1"/>
    </source>
</evidence>
<dbReference type="InterPro" id="IPR053156">
    <property type="entry name" value="T6SS_TssM-like"/>
</dbReference>
<feature type="transmembrane region" description="Helical" evidence="1">
    <location>
        <begin position="42"/>
        <end position="64"/>
    </location>
</feature>
<evidence type="ECO:0000259" key="5">
    <source>
        <dbReference type="Pfam" id="PF21070"/>
    </source>
</evidence>
<dbReference type="eggNOG" id="COG3523">
    <property type="taxonomic scope" value="Bacteria"/>
</dbReference>
<evidence type="ECO:0000259" key="2">
    <source>
        <dbReference type="Pfam" id="PF06744"/>
    </source>
</evidence>
<dbReference type="NCBIfam" id="TIGR03348">
    <property type="entry name" value="VI_IcmF"/>
    <property type="match status" value="1"/>
</dbReference>
<dbReference type="PANTHER" id="PTHR36153">
    <property type="entry name" value="INNER MEMBRANE PROTEIN-RELATED"/>
    <property type="match status" value="1"/>
</dbReference>
<organism evidence="6 7">
    <name type="scientific">Vibrio proteolyticus NBRC 13287</name>
    <dbReference type="NCBI Taxonomy" id="1219065"/>
    <lineage>
        <taxon>Bacteria</taxon>
        <taxon>Pseudomonadati</taxon>
        <taxon>Pseudomonadota</taxon>
        <taxon>Gammaproteobacteria</taxon>
        <taxon>Vibrionales</taxon>
        <taxon>Vibrionaceae</taxon>
        <taxon>Vibrio</taxon>
    </lineage>
</organism>
<dbReference type="InterPro" id="IPR025743">
    <property type="entry name" value="TssM1_N"/>
</dbReference>
<dbReference type="Pfam" id="PF21070">
    <property type="entry name" value="IcmF_helical"/>
    <property type="match status" value="1"/>
</dbReference>
<feature type="domain" description="Type VI secretion system component TssM1 helical" evidence="5">
    <location>
        <begin position="897"/>
        <end position="998"/>
    </location>
</feature>
<keyword evidence="1" id="KW-0472">Membrane</keyword>
<dbReference type="STRING" id="1219065.VPR01S_08_01750"/>
<dbReference type="InterPro" id="IPR017731">
    <property type="entry name" value="TssM1-like"/>
</dbReference>
<dbReference type="InterPro" id="IPR009612">
    <property type="entry name" value="IcmF-rel"/>
</dbReference>
<dbReference type="Pfam" id="PF06744">
    <property type="entry name" value="IcmF_C"/>
    <property type="match status" value="1"/>
</dbReference>
<protein>
    <submittedName>
        <fullName evidence="6">Putative type VI secretion system protein</fullName>
    </submittedName>
</protein>
<keyword evidence="1" id="KW-0812">Transmembrane</keyword>
<comment type="caution">
    <text evidence="6">The sequence shown here is derived from an EMBL/GenBank/DDBJ whole genome shotgun (WGS) entry which is preliminary data.</text>
</comment>
<dbReference type="InterPro" id="IPR010623">
    <property type="entry name" value="IcmF_C"/>
</dbReference>
<proteinExistence type="predicted"/>
<accession>U3A2L4</accession>
<keyword evidence="7" id="KW-1185">Reference proteome</keyword>
<dbReference type="EMBL" id="BATJ01000008">
    <property type="protein sequence ID" value="GAD67592.1"/>
    <property type="molecule type" value="Genomic_DNA"/>
</dbReference>
<dbReference type="PANTHER" id="PTHR36153:SF1">
    <property type="entry name" value="TYPE VI SECRETION SYSTEM COMPONENT TSSM1"/>
    <property type="match status" value="1"/>
</dbReference>
<evidence type="ECO:0000313" key="7">
    <source>
        <dbReference type="Proteomes" id="UP000016570"/>
    </source>
</evidence>
<keyword evidence="1" id="KW-1133">Transmembrane helix</keyword>
<dbReference type="AlphaFoldDB" id="U3A2L4"/>
<evidence type="ECO:0000256" key="1">
    <source>
        <dbReference type="SAM" id="Phobius"/>
    </source>
</evidence>
<name>U3A2L4_VIBPR</name>
<feature type="domain" description="Type VI secretion system IcmF C-terminal" evidence="2">
    <location>
        <begin position="1007"/>
        <end position="1110"/>
    </location>
</feature>
<reference evidence="6 7" key="1">
    <citation type="submission" date="2013-09" db="EMBL/GenBank/DDBJ databases">
        <title>Whole genome shotgun sequence of Vibrio proteolyticus NBRC 13287.</title>
        <authorList>
            <person name="Isaki S."/>
            <person name="Hosoyama A."/>
            <person name="Numata M."/>
            <person name="Hashimoto M."/>
            <person name="Hosoyama Y."/>
            <person name="Tsuchikane K."/>
            <person name="Noguchi M."/>
            <person name="Hirakata S."/>
            <person name="Ichikawa N."/>
            <person name="Ohji S."/>
            <person name="Yamazoe A."/>
            <person name="Fujita N."/>
        </authorList>
    </citation>
    <scope>NUCLEOTIDE SEQUENCE [LARGE SCALE GENOMIC DNA]</scope>
    <source>
        <strain evidence="6 7">NBRC 13287</strain>
    </source>
</reference>
<feature type="transmembrane region" description="Helical" evidence="1">
    <location>
        <begin position="412"/>
        <end position="435"/>
    </location>
</feature>